<dbReference type="Pfam" id="PF00126">
    <property type="entry name" value="HTH_1"/>
    <property type="match status" value="1"/>
</dbReference>
<dbReference type="Pfam" id="PF03466">
    <property type="entry name" value="LysR_substrate"/>
    <property type="match status" value="1"/>
</dbReference>
<comment type="caution">
    <text evidence="6">The sequence shown here is derived from an EMBL/GenBank/DDBJ whole genome shotgun (WGS) entry which is preliminary data.</text>
</comment>
<gene>
    <name evidence="6" type="ORF">NM961_05650</name>
</gene>
<reference evidence="6" key="1">
    <citation type="submission" date="2022-07" db="EMBL/GenBank/DDBJ databases">
        <title>Tahibacter sp., a new gammaproteobacterium isolated from the silt sample collected at pig farm.</title>
        <authorList>
            <person name="Chen H."/>
        </authorList>
    </citation>
    <scope>NUCLEOTIDE SEQUENCE</scope>
    <source>
        <strain evidence="6">P2K</strain>
    </source>
</reference>
<evidence type="ECO:0000256" key="2">
    <source>
        <dbReference type="ARBA" id="ARBA00023015"/>
    </source>
</evidence>
<dbReference type="CDD" id="cd08422">
    <property type="entry name" value="PBP2_CrgA_like"/>
    <property type="match status" value="1"/>
</dbReference>
<keyword evidence="3" id="KW-0238">DNA-binding</keyword>
<dbReference type="InterPro" id="IPR036390">
    <property type="entry name" value="WH_DNA-bd_sf"/>
</dbReference>
<dbReference type="Proteomes" id="UP001165498">
    <property type="component" value="Unassembled WGS sequence"/>
</dbReference>
<dbReference type="SUPFAM" id="SSF53850">
    <property type="entry name" value="Periplasmic binding protein-like II"/>
    <property type="match status" value="1"/>
</dbReference>
<comment type="similarity">
    <text evidence="1">Belongs to the LysR transcriptional regulatory family.</text>
</comment>
<evidence type="ECO:0000259" key="5">
    <source>
        <dbReference type="PROSITE" id="PS50931"/>
    </source>
</evidence>
<protein>
    <submittedName>
        <fullName evidence="6">LysR family transcriptional regulator</fullName>
    </submittedName>
</protein>
<keyword evidence="2" id="KW-0805">Transcription regulation</keyword>
<evidence type="ECO:0000256" key="3">
    <source>
        <dbReference type="ARBA" id="ARBA00023125"/>
    </source>
</evidence>
<organism evidence="6 7">
    <name type="scientific">Tahibacter harae</name>
    <dbReference type="NCBI Taxonomy" id="2963937"/>
    <lineage>
        <taxon>Bacteria</taxon>
        <taxon>Pseudomonadati</taxon>
        <taxon>Pseudomonadota</taxon>
        <taxon>Gammaproteobacteria</taxon>
        <taxon>Lysobacterales</taxon>
        <taxon>Rhodanobacteraceae</taxon>
        <taxon>Tahibacter</taxon>
    </lineage>
</organism>
<evidence type="ECO:0000256" key="4">
    <source>
        <dbReference type="ARBA" id="ARBA00023163"/>
    </source>
</evidence>
<evidence type="ECO:0000256" key="1">
    <source>
        <dbReference type="ARBA" id="ARBA00009437"/>
    </source>
</evidence>
<evidence type="ECO:0000313" key="7">
    <source>
        <dbReference type="Proteomes" id="UP001165498"/>
    </source>
</evidence>
<sequence>MDDWKALAVFASVVRHGSMSAAARQLGLSTSAISQQVRALEQSHGVTLLHRSTRKLALTDAGERVYAECARMVEAAERAQQQLRTTRDAPSGELRLAAPIGFGPYIAPALTPLLAAHPALTLRLLVDDAMIDLIDARIDLAVRVGRLPDSSWVARRLCAIELWLCAAPAYLQQHGQPRTPEELLGRHWLSQGGARGNEGMGLLLHLQHDGGQQRTLRVEPRVSSNNQLLLQQMCLAGLGLALLGSPDAHADIQAGRLQRVLPEWRLPVLDVWALTPQRDAQPAKVRHATEALADYLRSLPGMLP</sequence>
<dbReference type="InterPro" id="IPR000847">
    <property type="entry name" value="LysR_HTH_N"/>
</dbReference>
<dbReference type="Gene3D" id="1.10.10.10">
    <property type="entry name" value="Winged helix-like DNA-binding domain superfamily/Winged helix DNA-binding domain"/>
    <property type="match status" value="1"/>
</dbReference>
<dbReference type="EMBL" id="JANFQO010000004">
    <property type="protein sequence ID" value="MCQ4164191.1"/>
    <property type="molecule type" value="Genomic_DNA"/>
</dbReference>
<keyword evidence="4" id="KW-0804">Transcription</keyword>
<evidence type="ECO:0000313" key="6">
    <source>
        <dbReference type="EMBL" id="MCQ4164191.1"/>
    </source>
</evidence>
<dbReference type="Gene3D" id="3.40.190.290">
    <property type="match status" value="1"/>
</dbReference>
<dbReference type="PANTHER" id="PTHR30537:SF30">
    <property type="entry name" value="TRANSCRIPTIONAL REGULATOR-RELATED"/>
    <property type="match status" value="1"/>
</dbReference>
<dbReference type="InterPro" id="IPR058163">
    <property type="entry name" value="LysR-type_TF_proteobact-type"/>
</dbReference>
<dbReference type="PROSITE" id="PS50931">
    <property type="entry name" value="HTH_LYSR"/>
    <property type="match status" value="1"/>
</dbReference>
<dbReference type="InterPro" id="IPR005119">
    <property type="entry name" value="LysR_subst-bd"/>
</dbReference>
<name>A0ABT1QPI2_9GAMM</name>
<keyword evidence="7" id="KW-1185">Reference proteome</keyword>
<feature type="domain" description="HTH lysR-type" evidence="5">
    <location>
        <begin position="1"/>
        <end position="59"/>
    </location>
</feature>
<dbReference type="SUPFAM" id="SSF46785">
    <property type="entry name" value="Winged helix' DNA-binding domain"/>
    <property type="match status" value="1"/>
</dbReference>
<proteinExistence type="inferred from homology"/>
<accession>A0ABT1QPI2</accession>
<dbReference type="InterPro" id="IPR036388">
    <property type="entry name" value="WH-like_DNA-bd_sf"/>
</dbReference>
<dbReference type="RefSeq" id="WP_255912584.1">
    <property type="nucleotide sequence ID" value="NZ_JANFQO010000004.1"/>
</dbReference>
<dbReference type="PANTHER" id="PTHR30537">
    <property type="entry name" value="HTH-TYPE TRANSCRIPTIONAL REGULATOR"/>
    <property type="match status" value="1"/>
</dbReference>